<dbReference type="InterPro" id="IPR050131">
    <property type="entry name" value="Peptidase_S8_subtilisin-like"/>
</dbReference>
<keyword evidence="5" id="KW-1185">Reference proteome</keyword>
<name>A0A1H0X2A1_9ACTN</name>
<dbReference type="GO" id="GO:0004252">
    <property type="term" value="F:serine-type endopeptidase activity"/>
    <property type="evidence" value="ECO:0007669"/>
    <property type="project" value="InterPro"/>
</dbReference>
<evidence type="ECO:0000313" key="4">
    <source>
        <dbReference type="EMBL" id="SDP96845.1"/>
    </source>
</evidence>
<dbReference type="Pfam" id="PF00082">
    <property type="entry name" value="Peptidase_S8"/>
    <property type="match status" value="1"/>
</dbReference>
<dbReference type="PANTHER" id="PTHR43806:SF65">
    <property type="entry name" value="SERINE PROTEASE APRX"/>
    <property type="match status" value="1"/>
</dbReference>
<protein>
    <submittedName>
        <fullName evidence="4">Subtilase family protein</fullName>
    </submittedName>
</protein>
<evidence type="ECO:0000256" key="1">
    <source>
        <dbReference type="ARBA" id="ARBA00011073"/>
    </source>
</evidence>
<dbReference type="PANTHER" id="PTHR43806">
    <property type="entry name" value="PEPTIDASE S8"/>
    <property type="match status" value="1"/>
</dbReference>
<accession>A0A1H0X2A1</accession>
<feature type="compositionally biased region" description="Low complexity" evidence="2">
    <location>
        <begin position="300"/>
        <end position="339"/>
    </location>
</feature>
<dbReference type="AlphaFoldDB" id="A0A1H0X2A1"/>
<feature type="compositionally biased region" description="Polar residues" evidence="2">
    <location>
        <begin position="345"/>
        <end position="361"/>
    </location>
</feature>
<dbReference type="Gene3D" id="3.40.50.200">
    <property type="entry name" value="Peptidase S8/S53 domain"/>
    <property type="match status" value="2"/>
</dbReference>
<dbReference type="EMBL" id="FNJR01000022">
    <property type="protein sequence ID" value="SDP96845.1"/>
    <property type="molecule type" value="Genomic_DNA"/>
</dbReference>
<comment type="similarity">
    <text evidence="1">Belongs to the peptidase S8 family.</text>
</comment>
<dbReference type="OrthoDB" id="614750at2"/>
<dbReference type="SUPFAM" id="SSF82171">
    <property type="entry name" value="DPP6 N-terminal domain-like"/>
    <property type="match status" value="1"/>
</dbReference>
<gene>
    <name evidence="4" type="ORF">SAMN04487905_1224</name>
</gene>
<reference evidence="5" key="1">
    <citation type="submission" date="2016-10" db="EMBL/GenBank/DDBJ databases">
        <authorList>
            <person name="Varghese N."/>
            <person name="Submissions S."/>
        </authorList>
    </citation>
    <scope>NUCLEOTIDE SEQUENCE [LARGE SCALE GENOMIC DNA]</scope>
    <source>
        <strain evidence="5">DSM 46732</strain>
    </source>
</reference>
<feature type="domain" description="Peptidase S8/S53" evidence="3">
    <location>
        <begin position="194"/>
        <end position="310"/>
    </location>
</feature>
<evidence type="ECO:0000313" key="5">
    <source>
        <dbReference type="Proteomes" id="UP000199497"/>
    </source>
</evidence>
<dbReference type="InterPro" id="IPR000209">
    <property type="entry name" value="Peptidase_S8/S53_dom"/>
</dbReference>
<dbReference type="GO" id="GO:0006508">
    <property type="term" value="P:proteolysis"/>
    <property type="evidence" value="ECO:0007669"/>
    <property type="project" value="InterPro"/>
</dbReference>
<sequence>MVKFNMKLSGVIAGIRYLARIAREAKKPLVINVSLGHQQHPHNGTALVSKAVDEVSGPGVVVCCSAGNEGSTLIRAGADVSRAETTIPCNYGFYRNYDAFNVYGWYSGEGEIEIAFEAPSGKRTQFLGPVSNDKPFLSEELDGWDSDLYHMVDPRNGDHYIGVRATPPQNVEKKRWFWKLVLRGKQDSVLSVTRVDVWCIGDVYLVGPGARTTMTVCAPADADSAIAAGAYITRKKWTDINRLDWQYSSYTENGMAPFSSQGPRRDHVAKPDVVAPGAVIVSCLSSTVAEKPDSEDTLTPPTSSAAARASPPRSSPGSRPCCCRRTPSSTRPRSGASSPIEREALSSTTRMSGDQGSSTSARCDRTADFRKGTTMKIHWLSGSALTPGYLDGSDTIRIASADLGSSASPTPTTYQKESGYPSWGHPTVAMNIPVYDSEYNRVYCGDFNNPGVREFNPSDAKYLGNVLIPHQGFYYSVSCVAMAFGANQPSDLKGRLYAARSDVSRPAWDMEEKLILMIAKPDNKENLRSKNKTAPATWRIRIGKETYIPDMALTSDGKMLYLLIYNAQWTGTEAIARCEVPSNKRSTEEGDLDRGVEAPELLTGVVRYSSVDNPCWITISGDDKYAMVTRSKPTKGTESQTATLLNLSKGEQRTVTLPSGAMSFGKPVFAGKMCYFFLNENNEQNNLGHFRKIAAVDVTKPTATPVVLSNTAKEESVLGYGVNAKGDKLYVLRMTYVDENNWPRLQIYTDEYDALNPSTTPTKTWTHSPGPKASKFGEGFLCDWFGKFYMPYFQ</sequence>
<dbReference type="STRING" id="405564.SAMN04487905_1224"/>
<evidence type="ECO:0000256" key="2">
    <source>
        <dbReference type="SAM" id="MobiDB-lite"/>
    </source>
</evidence>
<dbReference type="InterPro" id="IPR036852">
    <property type="entry name" value="Peptidase_S8/S53_dom_sf"/>
</dbReference>
<dbReference type="Proteomes" id="UP000199497">
    <property type="component" value="Unassembled WGS sequence"/>
</dbReference>
<proteinExistence type="inferred from homology"/>
<evidence type="ECO:0000259" key="3">
    <source>
        <dbReference type="Pfam" id="PF00082"/>
    </source>
</evidence>
<dbReference type="SUPFAM" id="SSF52743">
    <property type="entry name" value="Subtilisin-like"/>
    <property type="match status" value="1"/>
</dbReference>
<feature type="region of interest" description="Disordered" evidence="2">
    <location>
        <begin position="290"/>
        <end position="362"/>
    </location>
</feature>
<organism evidence="4 5">
    <name type="scientific">Actinopolyspora xinjiangensis</name>
    <dbReference type="NCBI Taxonomy" id="405564"/>
    <lineage>
        <taxon>Bacteria</taxon>
        <taxon>Bacillati</taxon>
        <taxon>Actinomycetota</taxon>
        <taxon>Actinomycetes</taxon>
        <taxon>Actinopolysporales</taxon>
        <taxon>Actinopolysporaceae</taxon>
        <taxon>Actinopolyspora</taxon>
    </lineage>
</organism>